<keyword evidence="3" id="KW-1185">Reference proteome</keyword>
<keyword evidence="1" id="KW-1133">Transmembrane helix</keyword>
<evidence type="ECO:0000313" key="2">
    <source>
        <dbReference type="EMBL" id="MEA9356174.1"/>
    </source>
</evidence>
<organism evidence="2 3">
    <name type="scientific">Bacteriovorax antarcticus</name>
    <dbReference type="NCBI Taxonomy" id="3088717"/>
    <lineage>
        <taxon>Bacteria</taxon>
        <taxon>Pseudomonadati</taxon>
        <taxon>Bdellovibrionota</taxon>
        <taxon>Bacteriovoracia</taxon>
        <taxon>Bacteriovoracales</taxon>
        <taxon>Bacteriovoracaceae</taxon>
        <taxon>Bacteriovorax</taxon>
    </lineage>
</organism>
<name>A0ABU5VUY7_9BACT</name>
<keyword evidence="1" id="KW-0472">Membrane</keyword>
<reference evidence="2 3" key="1">
    <citation type="submission" date="2023-11" db="EMBL/GenBank/DDBJ databases">
        <title>A Novel Polar Bacteriovorax (B. antarcticus) Isolated from the Biocrust in Antarctica.</title>
        <authorList>
            <person name="Mun W."/>
            <person name="Choi S.Y."/>
            <person name="Mitchell R.J."/>
        </authorList>
    </citation>
    <scope>NUCLEOTIDE SEQUENCE [LARGE SCALE GENOMIC DNA]</scope>
    <source>
        <strain evidence="2 3">PP10</strain>
    </source>
</reference>
<sequence length="123" mass="14412">MAALLLFYKLFQNNLYLKIIDYTWIALVLGWLILGNIVHGYFAFRSFNSLEDNAEIDEIKGIKVTFYKSLLINFFLPYIMLIILFLVMKEFLVATIASVLLFMMSAGCYYLDLRPIMMLKNKK</sequence>
<feature type="transmembrane region" description="Helical" evidence="1">
    <location>
        <begin position="91"/>
        <end position="113"/>
    </location>
</feature>
<feature type="transmembrane region" description="Helical" evidence="1">
    <location>
        <begin position="22"/>
        <end position="44"/>
    </location>
</feature>
<evidence type="ECO:0000256" key="1">
    <source>
        <dbReference type="SAM" id="Phobius"/>
    </source>
</evidence>
<proteinExistence type="predicted"/>
<protein>
    <submittedName>
        <fullName evidence="2">Uncharacterized protein</fullName>
    </submittedName>
</protein>
<feature type="transmembrane region" description="Helical" evidence="1">
    <location>
        <begin position="65"/>
        <end position="85"/>
    </location>
</feature>
<comment type="caution">
    <text evidence="2">The sequence shown here is derived from an EMBL/GenBank/DDBJ whole genome shotgun (WGS) entry which is preliminary data.</text>
</comment>
<accession>A0ABU5VUY7</accession>
<dbReference type="RefSeq" id="WP_323575853.1">
    <property type="nucleotide sequence ID" value="NZ_JAYGJQ010000001.1"/>
</dbReference>
<gene>
    <name evidence="2" type="ORF">SHI21_08175</name>
</gene>
<dbReference type="EMBL" id="JAYGJQ010000001">
    <property type="protein sequence ID" value="MEA9356174.1"/>
    <property type="molecule type" value="Genomic_DNA"/>
</dbReference>
<evidence type="ECO:0000313" key="3">
    <source>
        <dbReference type="Proteomes" id="UP001302274"/>
    </source>
</evidence>
<dbReference type="Proteomes" id="UP001302274">
    <property type="component" value="Unassembled WGS sequence"/>
</dbReference>
<keyword evidence="1" id="KW-0812">Transmembrane</keyword>